<sequence>DPASCSAVVDAPGEDVVVRCFPDEEASLSDYVSTGESYSFADAGSFPLRRASGFVVAASHWFA</sequence>
<accession>A0A392TPE0</accession>
<dbReference type="EMBL" id="LXQA010629835">
    <property type="protein sequence ID" value="MCI63041.1"/>
    <property type="molecule type" value="Genomic_DNA"/>
</dbReference>
<dbReference type="AlphaFoldDB" id="A0A392TPE0"/>
<protein>
    <submittedName>
        <fullName evidence="1">Uncharacterized protein</fullName>
    </submittedName>
</protein>
<feature type="non-terminal residue" evidence="1">
    <location>
        <position position="1"/>
    </location>
</feature>
<reference evidence="1 2" key="1">
    <citation type="journal article" date="2018" name="Front. Plant Sci.">
        <title>Red Clover (Trifolium pratense) and Zigzag Clover (T. medium) - A Picture of Genomic Similarities and Differences.</title>
        <authorList>
            <person name="Dluhosova J."/>
            <person name="Istvanek J."/>
            <person name="Nedelnik J."/>
            <person name="Repkova J."/>
        </authorList>
    </citation>
    <scope>NUCLEOTIDE SEQUENCE [LARGE SCALE GENOMIC DNA]</scope>
    <source>
        <strain evidence="2">cv. 10/8</strain>
        <tissue evidence="1">Leaf</tissue>
    </source>
</reference>
<name>A0A392TPE0_9FABA</name>
<keyword evidence="2" id="KW-1185">Reference proteome</keyword>
<evidence type="ECO:0000313" key="2">
    <source>
        <dbReference type="Proteomes" id="UP000265520"/>
    </source>
</evidence>
<organism evidence="1 2">
    <name type="scientific">Trifolium medium</name>
    <dbReference type="NCBI Taxonomy" id="97028"/>
    <lineage>
        <taxon>Eukaryota</taxon>
        <taxon>Viridiplantae</taxon>
        <taxon>Streptophyta</taxon>
        <taxon>Embryophyta</taxon>
        <taxon>Tracheophyta</taxon>
        <taxon>Spermatophyta</taxon>
        <taxon>Magnoliopsida</taxon>
        <taxon>eudicotyledons</taxon>
        <taxon>Gunneridae</taxon>
        <taxon>Pentapetalae</taxon>
        <taxon>rosids</taxon>
        <taxon>fabids</taxon>
        <taxon>Fabales</taxon>
        <taxon>Fabaceae</taxon>
        <taxon>Papilionoideae</taxon>
        <taxon>50 kb inversion clade</taxon>
        <taxon>NPAAA clade</taxon>
        <taxon>Hologalegina</taxon>
        <taxon>IRL clade</taxon>
        <taxon>Trifolieae</taxon>
        <taxon>Trifolium</taxon>
    </lineage>
</organism>
<evidence type="ECO:0000313" key="1">
    <source>
        <dbReference type="EMBL" id="MCI63041.1"/>
    </source>
</evidence>
<proteinExistence type="predicted"/>
<dbReference type="Proteomes" id="UP000265520">
    <property type="component" value="Unassembled WGS sequence"/>
</dbReference>
<comment type="caution">
    <text evidence="1">The sequence shown here is derived from an EMBL/GenBank/DDBJ whole genome shotgun (WGS) entry which is preliminary data.</text>
</comment>